<name>A0AC35U3W5_9BILA</name>
<proteinExistence type="predicted"/>
<accession>A0AC35U3W5</accession>
<reference evidence="2" key="1">
    <citation type="submission" date="2016-11" db="UniProtKB">
        <authorList>
            <consortium name="WormBaseParasite"/>
        </authorList>
    </citation>
    <scope>IDENTIFICATION</scope>
    <source>
        <strain evidence="2">KR3021</strain>
    </source>
</reference>
<dbReference type="Proteomes" id="UP000095286">
    <property type="component" value="Unplaced"/>
</dbReference>
<organism evidence="1 2">
    <name type="scientific">Rhabditophanes sp. KR3021</name>
    <dbReference type="NCBI Taxonomy" id="114890"/>
    <lineage>
        <taxon>Eukaryota</taxon>
        <taxon>Metazoa</taxon>
        <taxon>Ecdysozoa</taxon>
        <taxon>Nematoda</taxon>
        <taxon>Chromadorea</taxon>
        <taxon>Rhabditida</taxon>
        <taxon>Tylenchina</taxon>
        <taxon>Panagrolaimomorpha</taxon>
        <taxon>Strongyloidoidea</taxon>
        <taxon>Alloionematidae</taxon>
        <taxon>Rhabditophanes</taxon>
    </lineage>
</organism>
<evidence type="ECO:0000313" key="2">
    <source>
        <dbReference type="WBParaSite" id="RSKR_0000749000.1"/>
    </source>
</evidence>
<evidence type="ECO:0000313" key="1">
    <source>
        <dbReference type="Proteomes" id="UP000095286"/>
    </source>
</evidence>
<dbReference type="WBParaSite" id="RSKR_0000749000.1">
    <property type="protein sequence ID" value="RSKR_0000749000.1"/>
    <property type="gene ID" value="RSKR_0000749000"/>
</dbReference>
<protein>
    <submittedName>
        <fullName evidence="2">SCP2 domain-containing protein</fullName>
    </submittedName>
</protein>
<sequence length="404" mass="44130">MIKNVGRFANKTAIITGASRGIGKEIALKLAADGANIVVAAKTAIAHPKLPGTIYTAAKEIEAAGGQALACVVDVRDESSIDACIKATLDKFGGIDMLINNASAISLTGTLETSMKTYDLMHQVNVRGTYLMSQKCIPHLKKSSNPHILNISPPLLMKSKWFSGHVAYTMTKFGMSMCVLGMHEELKEDRIGVNALWPRSAIWTSAMDMLSSGEGQAGSRKPTIMADCAYAMLGRDSSKFTGNFMMDEDLLREEGIKNFDAYDCVPGSEIILDFFIPDEESHKDARTIQKFVSDHDIDKVISNLGSLITPDICKKINAKYQVKIQKQDKPPLYVLLDLVDGKVEKKKIEKPDVTLTVGDFDFIQIFSGKMDAAKAAMTGVMTFKGDVKKLMALKDIGSVFRSKL</sequence>